<dbReference type="Proteomes" id="UP001054945">
    <property type="component" value="Unassembled WGS sequence"/>
</dbReference>
<gene>
    <name evidence="2" type="primary">AVEN_99686_1</name>
    <name evidence="2" type="ORF">CEXT_25821</name>
</gene>
<name>A0AAV4P7W4_CAEEX</name>
<reference evidence="2 3" key="1">
    <citation type="submission" date="2021-06" db="EMBL/GenBank/DDBJ databases">
        <title>Caerostris extrusa draft genome.</title>
        <authorList>
            <person name="Kono N."/>
            <person name="Arakawa K."/>
        </authorList>
    </citation>
    <scope>NUCLEOTIDE SEQUENCE [LARGE SCALE GENOMIC DNA]</scope>
</reference>
<dbReference type="AlphaFoldDB" id="A0AAV4P7W4"/>
<feature type="transmembrane region" description="Helical" evidence="1">
    <location>
        <begin position="14"/>
        <end position="38"/>
    </location>
</feature>
<keyword evidence="1" id="KW-0812">Transmembrane</keyword>
<keyword evidence="1" id="KW-0472">Membrane</keyword>
<feature type="transmembrane region" description="Helical" evidence="1">
    <location>
        <begin position="81"/>
        <end position="101"/>
    </location>
</feature>
<sequence length="246" mass="26881">MAYSREKHCRRQKACLGLSIFILFLGILQLSLGALFAIKSRNRKCHKVKHMLVGVYLVIAGIAGIVGYGPRKSSLKGGKRSRGSVAILLIFCILVTVGVVMDHSALNCISSHEARSSEASHVYNILGVIEVTGMYVAHLLCALCIGLSCPDLWSQKHQKTEKFLNSSTKQKSSKQALHLPEARTHIQEAAGSGDRVTVVSLPESDGIVYAVPEEQYVIRRGEATYMAPAGNTNLTPFFPTYRIHSS</sequence>
<keyword evidence="1" id="KW-1133">Transmembrane helix</keyword>
<evidence type="ECO:0000313" key="2">
    <source>
        <dbReference type="EMBL" id="GIX93497.1"/>
    </source>
</evidence>
<accession>A0AAV4P7W4</accession>
<feature type="transmembrane region" description="Helical" evidence="1">
    <location>
        <begin position="121"/>
        <end position="149"/>
    </location>
</feature>
<comment type="caution">
    <text evidence="2">The sequence shown here is derived from an EMBL/GenBank/DDBJ whole genome shotgun (WGS) entry which is preliminary data.</text>
</comment>
<dbReference type="EMBL" id="BPLR01004257">
    <property type="protein sequence ID" value="GIX93497.1"/>
    <property type="molecule type" value="Genomic_DNA"/>
</dbReference>
<keyword evidence="3" id="KW-1185">Reference proteome</keyword>
<protein>
    <submittedName>
        <fullName evidence="2">Uncharacterized protein</fullName>
    </submittedName>
</protein>
<proteinExistence type="predicted"/>
<feature type="transmembrane region" description="Helical" evidence="1">
    <location>
        <begin position="50"/>
        <end position="69"/>
    </location>
</feature>
<organism evidence="2 3">
    <name type="scientific">Caerostris extrusa</name>
    <name type="common">Bark spider</name>
    <name type="synonym">Caerostris bankana</name>
    <dbReference type="NCBI Taxonomy" id="172846"/>
    <lineage>
        <taxon>Eukaryota</taxon>
        <taxon>Metazoa</taxon>
        <taxon>Ecdysozoa</taxon>
        <taxon>Arthropoda</taxon>
        <taxon>Chelicerata</taxon>
        <taxon>Arachnida</taxon>
        <taxon>Araneae</taxon>
        <taxon>Araneomorphae</taxon>
        <taxon>Entelegynae</taxon>
        <taxon>Araneoidea</taxon>
        <taxon>Araneidae</taxon>
        <taxon>Caerostris</taxon>
    </lineage>
</organism>
<evidence type="ECO:0000256" key="1">
    <source>
        <dbReference type="SAM" id="Phobius"/>
    </source>
</evidence>
<evidence type="ECO:0000313" key="3">
    <source>
        <dbReference type="Proteomes" id="UP001054945"/>
    </source>
</evidence>